<accession>A0A1I1YNP6</accession>
<dbReference type="Proteomes" id="UP000243950">
    <property type="component" value="Unassembled WGS sequence"/>
</dbReference>
<sequence length="200" mass="23159">MSEFPEVLRSVAGKRISSVRDALFALESTQIDEQGAGYLVALYTSSKQLDVRKQILKLLYDFDLQALDGFFALAYRKERYLDMKIYALRGLARRSEEKQLQQLLEGFRQTLAKRQHSTPYNYQEYELLRGRNALPYLVERYGYACLRDTLEQVNQQYEAMPEAFKGHFTVDENGTLITLREPGASSAMIRQFFASKDVQI</sequence>
<dbReference type="RefSeq" id="WP_208604554.1">
    <property type="nucleotide sequence ID" value="NZ_BSSG01000011.1"/>
</dbReference>
<protein>
    <submittedName>
        <fullName evidence="1">Uncharacterized protein</fullName>
    </submittedName>
</protein>
<evidence type="ECO:0000313" key="2">
    <source>
        <dbReference type="Proteomes" id="UP000243950"/>
    </source>
</evidence>
<organism evidence="1 2">
    <name type="scientific">Pseudomonas straminea</name>
    <dbReference type="NCBI Taxonomy" id="47882"/>
    <lineage>
        <taxon>Bacteria</taxon>
        <taxon>Pseudomonadati</taxon>
        <taxon>Pseudomonadota</taxon>
        <taxon>Gammaproteobacteria</taxon>
        <taxon>Pseudomonadales</taxon>
        <taxon>Pseudomonadaceae</taxon>
        <taxon>Phytopseudomonas</taxon>
    </lineage>
</organism>
<reference evidence="2" key="1">
    <citation type="submission" date="2016-10" db="EMBL/GenBank/DDBJ databases">
        <authorList>
            <person name="Varghese N."/>
            <person name="Submissions S."/>
        </authorList>
    </citation>
    <scope>NUCLEOTIDE SEQUENCE [LARGE SCALE GENOMIC DNA]</scope>
    <source>
        <strain evidence="2">JCM 2783</strain>
    </source>
</reference>
<keyword evidence="2" id="KW-1185">Reference proteome</keyword>
<name>A0A1I1YNP6_PSEOC</name>
<proteinExistence type="predicted"/>
<gene>
    <name evidence="1" type="ORF">SAMN05216372_111107</name>
</gene>
<dbReference type="EMBL" id="FOMO01000011">
    <property type="protein sequence ID" value="SFE21117.1"/>
    <property type="molecule type" value="Genomic_DNA"/>
</dbReference>
<evidence type="ECO:0000313" key="1">
    <source>
        <dbReference type="EMBL" id="SFE21117.1"/>
    </source>
</evidence>
<dbReference type="AlphaFoldDB" id="A0A1I1YNP6"/>